<feature type="domain" description="UBA" evidence="2">
    <location>
        <begin position="292"/>
        <end position="341"/>
    </location>
</feature>
<dbReference type="CDD" id="cd14399">
    <property type="entry name" value="UBA_PLICs"/>
    <property type="match status" value="1"/>
</dbReference>
<evidence type="ECO:0000259" key="3">
    <source>
        <dbReference type="PROSITE" id="PS50053"/>
    </source>
</evidence>
<feature type="region of interest" description="Disordered" evidence="1">
    <location>
        <begin position="75"/>
        <end position="111"/>
    </location>
</feature>
<dbReference type="Pfam" id="PF00627">
    <property type="entry name" value="UBA"/>
    <property type="match status" value="1"/>
</dbReference>
<dbReference type="Gene3D" id="1.10.8.10">
    <property type="entry name" value="DNA helicase RuvA subunit, C-terminal domain"/>
    <property type="match status" value="1"/>
</dbReference>
<comment type="caution">
    <text evidence="4">The sequence shown here is derived from an EMBL/GenBank/DDBJ whole genome shotgun (WGS) entry which is preliminary data.</text>
</comment>
<dbReference type="Proteomes" id="UP001150569">
    <property type="component" value="Unassembled WGS sequence"/>
</dbReference>
<dbReference type="InterPro" id="IPR000626">
    <property type="entry name" value="Ubiquitin-like_dom"/>
</dbReference>
<evidence type="ECO:0000259" key="2">
    <source>
        <dbReference type="PROSITE" id="PS50030"/>
    </source>
</evidence>
<dbReference type="InterPro" id="IPR009060">
    <property type="entry name" value="UBA-like_sf"/>
</dbReference>
<dbReference type="PROSITE" id="PS50053">
    <property type="entry name" value="UBIQUITIN_2"/>
    <property type="match status" value="1"/>
</dbReference>
<dbReference type="SUPFAM" id="SSF46934">
    <property type="entry name" value="UBA-like"/>
    <property type="match status" value="1"/>
</dbReference>
<dbReference type="AlphaFoldDB" id="A0A9W8DYM4"/>
<dbReference type="InterPro" id="IPR029071">
    <property type="entry name" value="Ubiquitin-like_domsf"/>
</dbReference>
<dbReference type="FunFam" id="1.10.8.10:FF:000079">
    <property type="entry name" value="Ubiquitin family protein"/>
    <property type="match status" value="1"/>
</dbReference>
<evidence type="ECO:0000313" key="5">
    <source>
        <dbReference type="Proteomes" id="UP001150569"/>
    </source>
</evidence>
<dbReference type="InterPro" id="IPR015496">
    <property type="entry name" value="Ubiquilin"/>
</dbReference>
<dbReference type="Pfam" id="PF00240">
    <property type="entry name" value="ubiquitin"/>
    <property type="match status" value="1"/>
</dbReference>
<dbReference type="InterPro" id="IPR015940">
    <property type="entry name" value="UBA"/>
</dbReference>
<feature type="compositionally biased region" description="Low complexity" evidence="1">
    <location>
        <begin position="76"/>
        <end position="97"/>
    </location>
</feature>
<dbReference type="PROSITE" id="PS50030">
    <property type="entry name" value="UBA"/>
    <property type="match status" value="1"/>
</dbReference>
<dbReference type="SMART" id="SM00213">
    <property type="entry name" value="UBQ"/>
    <property type="match status" value="1"/>
</dbReference>
<protein>
    <recommendedName>
        <fullName evidence="6">Ubiquitin domain-containing protein DSK2</fullName>
    </recommendedName>
</protein>
<dbReference type="SUPFAM" id="SSF54236">
    <property type="entry name" value="Ubiquitin-like"/>
    <property type="match status" value="1"/>
</dbReference>
<feature type="compositionally biased region" description="Low complexity" evidence="1">
    <location>
        <begin position="242"/>
        <end position="252"/>
    </location>
</feature>
<gene>
    <name evidence="4" type="ORF">IWQ60_001047</name>
</gene>
<dbReference type="OrthoDB" id="267397at2759"/>
<dbReference type="Gene3D" id="3.10.20.90">
    <property type="entry name" value="Phosphatidylinositol 3-kinase Catalytic Subunit, Chain A, domain 1"/>
    <property type="match status" value="1"/>
</dbReference>
<dbReference type="SMART" id="SM00165">
    <property type="entry name" value="UBA"/>
    <property type="match status" value="1"/>
</dbReference>
<dbReference type="GO" id="GO:0006511">
    <property type="term" value="P:ubiquitin-dependent protein catabolic process"/>
    <property type="evidence" value="ECO:0007669"/>
    <property type="project" value="TreeGrafter"/>
</dbReference>
<dbReference type="InterPro" id="IPR006636">
    <property type="entry name" value="STI1_HS-bd"/>
</dbReference>
<accession>A0A9W8DYM4</accession>
<organism evidence="4 5">
    <name type="scientific">Tieghemiomyces parasiticus</name>
    <dbReference type="NCBI Taxonomy" id="78921"/>
    <lineage>
        <taxon>Eukaryota</taxon>
        <taxon>Fungi</taxon>
        <taxon>Fungi incertae sedis</taxon>
        <taxon>Zoopagomycota</taxon>
        <taxon>Kickxellomycotina</taxon>
        <taxon>Dimargaritomycetes</taxon>
        <taxon>Dimargaritales</taxon>
        <taxon>Dimargaritaceae</taxon>
        <taxon>Tieghemiomyces</taxon>
    </lineage>
</organism>
<sequence length="343" mass="35375">MPEITVTIKSTSEGSFQVTFDPADTTVAQLKAKVAEKCDTPTDRQRLIYSGRVLKDPEVLSSYKVAEGHTIHMVRGAAPPSTPSNSAPSATATAGSGEANRSATSPDAIPSPFGGANLADLLGGGAGGLGANASPFGGALGGLPQPSPEMMSGLLGDPNFQETMRQTLSNPAIMEQMMAMNPEMAQAMTPQMRQMFQNPELMRTLLDPNVMRGMMALRNLQQGTEANPQAGTGAGGLFNPWASASGSPGSAGTNESGAAGTPNLADNPFLSLFGAGGFPGGSPNPGAPAATAVDRDPPEIRFQVQLQQLNEMGFYDAAQNIRALLAAGGDVNAALEYLFNHPN</sequence>
<proteinExistence type="predicted"/>
<feature type="region of interest" description="Disordered" evidence="1">
    <location>
        <begin position="226"/>
        <end position="263"/>
    </location>
</feature>
<dbReference type="GO" id="GO:0005829">
    <property type="term" value="C:cytosol"/>
    <property type="evidence" value="ECO:0007669"/>
    <property type="project" value="TreeGrafter"/>
</dbReference>
<dbReference type="SMART" id="SM00727">
    <property type="entry name" value="STI1"/>
    <property type="match status" value="2"/>
</dbReference>
<dbReference type="EMBL" id="JANBPT010000031">
    <property type="protein sequence ID" value="KAJ1929560.1"/>
    <property type="molecule type" value="Genomic_DNA"/>
</dbReference>
<dbReference type="GO" id="GO:0031593">
    <property type="term" value="F:polyubiquitin modification-dependent protein binding"/>
    <property type="evidence" value="ECO:0007669"/>
    <property type="project" value="TreeGrafter"/>
</dbReference>
<evidence type="ECO:0008006" key="6">
    <source>
        <dbReference type="Google" id="ProtNLM"/>
    </source>
</evidence>
<dbReference type="PANTHER" id="PTHR10677">
    <property type="entry name" value="UBIQUILIN"/>
    <property type="match status" value="1"/>
</dbReference>
<keyword evidence="5" id="KW-1185">Reference proteome</keyword>
<name>A0A9W8DYM4_9FUNG</name>
<evidence type="ECO:0000256" key="1">
    <source>
        <dbReference type="SAM" id="MobiDB-lite"/>
    </source>
</evidence>
<reference evidence="4" key="1">
    <citation type="submission" date="2022-07" db="EMBL/GenBank/DDBJ databases">
        <title>Phylogenomic reconstructions and comparative analyses of Kickxellomycotina fungi.</title>
        <authorList>
            <person name="Reynolds N.K."/>
            <person name="Stajich J.E."/>
            <person name="Barry K."/>
            <person name="Grigoriev I.V."/>
            <person name="Crous P."/>
            <person name="Smith M.E."/>
        </authorList>
    </citation>
    <scope>NUCLEOTIDE SEQUENCE</scope>
    <source>
        <strain evidence="4">RSA 861</strain>
    </source>
</reference>
<dbReference type="PANTHER" id="PTHR10677:SF3">
    <property type="entry name" value="FI07626P-RELATED"/>
    <property type="match status" value="1"/>
</dbReference>
<evidence type="ECO:0000313" key="4">
    <source>
        <dbReference type="EMBL" id="KAJ1929560.1"/>
    </source>
</evidence>
<dbReference type="Pfam" id="PF23195">
    <property type="entry name" value="UBQLN1"/>
    <property type="match status" value="1"/>
</dbReference>
<feature type="domain" description="Ubiquitin-like" evidence="3">
    <location>
        <begin position="4"/>
        <end position="74"/>
    </location>
</feature>
<dbReference type="CDD" id="cd16106">
    <property type="entry name" value="Ubl_Dsk2p_like"/>
    <property type="match status" value="1"/>
</dbReference>